<dbReference type="EnsemblProtists" id="EKX49996">
    <property type="protein sequence ID" value="EKX49996"/>
    <property type="gene ID" value="GUITHDRAFT_104393"/>
</dbReference>
<name>L1JN31_GUITC</name>
<organism evidence="1">
    <name type="scientific">Guillardia theta (strain CCMP2712)</name>
    <name type="common">Cryptophyte</name>
    <dbReference type="NCBI Taxonomy" id="905079"/>
    <lineage>
        <taxon>Eukaryota</taxon>
        <taxon>Cryptophyceae</taxon>
        <taxon>Pyrenomonadales</taxon>
        <taxon>Geminigeraceae</taxon>
        <taxon>Guillardia</taxon>
    </lineage>
</organism>
<protein>
    <submittedName>
        <fullName evidence="1 2">Uncharacterized protein</fullName>
    </submittedName>
</protein>
<dbReference type="GeneID" id="17306720"/>
<reference evidence="1 3" key="1">
    <citation type="journal article" date="2012" name="Nature">
        <title>Algal genomes reveal evolutionary mosaicism and the fate of nucleomorphs.</title>
        <authorList>
            <consortium name="DOE Joint Genome Institute"/>
            <person name="Curtis B.A."/>
            <person name="Tanifuji G."/>
            <person name="Burki F."/>
            <person name="Gruber A."/>
            <person name="Irimia M."/>
            <person name="Maruyama S."/>
            <person name="Arias M.C."/>
            <person name="Ball S.G."/>
            <person name="Gile G.H."/>
            <person name="Hirakawa Y."/>
            <person name="Hopkins J.F."/>
            <person name="Kuo A."/>
            <person name="Rensing S.A."/>
            <person name="Schmutz J."/>
            <person name="Symeonidi A."/>
            <person name="Elias M."/>
            <person name="Eveleigh R.J."/>
            <person name="Herman E.K."/>
            <person name="Klute M.J."/>
            <person name="Nakayama T."/>
            <person name="Obornik M."/>
            <person name="Reyes-Prieto A."/>
            <person name="Armbrust E.V."/>
            <person name="Aves S.J."/>
            <person name="Beiko R.G."/>
            <person name="Coutinho P."/>
            <person name="Dacks J.B."/>
            <person name="Durnford D.G."/>
            <person name="Fast N.M."/>
            <person name="Green B.R."/>
            <person name="Grisdale C.J."/>
            <person name="Hempel F."/>
            <person name="Henrissat B."/>
            <person name="Hoppner M.P."/>
            <person name="Ishida K."/>
            <person name="Kim E."/>
            <person name="Koreny L."/>
            <person name="Kroth P.G."/>
            <person name="Liu Y."/>
            <person name="Malik S.B."/>
            <person name="Maier U.G."/>
            <person name="McRose D."/>
            <person name="Mock T."/>
            <person name="Neilson J.A."/>
            <person name="Onodera N.T."/>
            <person name="Poole A.M."/>
            <person name="Pritham E.J."/>
            <person name="Richards T.A."/>
            <person name="Rocap G."/>
            <person name="Roy S.W."/>
            <person name="Sarai C."/>
            <person name="Schaack S."/>
            <person name="Shirato S."/>
            <person name="Slamovits C.H."/>
            <person name="Spencer D.F."/>
            <person name="Suzuki S."/>
            <person name="Worden A.Z."/>
            <person name="Zauner S."/>
            <person name="Barry K."/>
            <person name="Bell C."/>
            <person name="Bharti A.K."/>
            <person name="Crow J.A."/>
            <person name="Grimwood J."/>
            <person name="Kramer R."/>
            <person name="Lindquist E."/>
            <person name="Lucas S."/>
            <person name="Salamov A."/>
            <person name="McFadden G.I."/>
            <person name="Lane C.E."/>
            <person name="Keeling P.J."/>
            <person name="Gray M.W."/>
            <person name="Grigoriev I.V."/>
            <person name="Archibald J.M."/>
        </authorList>
    </citation>
    <scope>NUCLEOTIDE SEQUENCE</scope>
    <source>
        <strain evidence="1 3">CCMP2712</strain>
    </source>
</reference>
<dbReference type="EMBL" id="JH992980">
    <property type="protein sequence ID" value="EKX49996.1"/>
    <property type="molecule type" value="Genomic_DNA"/>
</dbReference>
<keyword evidence="3" id="KW-1185">Reference proteome</keyword>
<accession>L1JN31</accession>
<sequence length="74" mass="8135">MPQGKDPWAKTTVRESSNEWYETPVQVAQTFVDCGIYAIPGVVGGIAIVDSMVADPENEPEGVPHYYGMQTNYV</sequence>
<gene>
    <name evidence="1" type="ORF">GUITHDRAFT_104393</name>
</gene>
<reference evidence="2" key="3">
    <citation type="submission" date="2015-06" db="UniProtKB">
        <authorList>
            <consortium name="EnsemblProtists"/>
        </authorList>
    </citation>
    <scope>IDENTIFICATION</scope>
</reference>
<dbReference type="PaxDb" id="55529-EKX49996"/>
<dbReference type="AlphaFoldDB" id="L1JN31"/>
<dbReference type="RefSeq" id="XP_005836976.1">
    <property type="nucleotide sequence ID" value="XM_005836919.1"/>
</dbReference>
<evidence type="ECO:0000313" key="3">
    <source>
        <dbReference type="Proteomes" id="UP000011087"/>
    </source>
</evidence>
<evidence type="ECO:0000313" key="2">
    <source>
        <dbReference type="EnsemblProtists" id="EKX49996"/>
    </source>
</evidence>
<reference evidence="3" key="2">
    <citation type="submission" date="2012-11" db="EMBL/GenBank/DDBJ databases">
        <authorList>
            <person name="Kuo A."/>
            <person name="Curtis B.A."/>
            <person name="Tanifuji G."/>
            <person name="Burki F."/>
            <person name="Gruber A."/>
            <person name="Irimia M."/>
            <person name="Maruyama S."/>
            <person name="Arias M.C."/>
            <person name="Ball S.G."/>
            <person name="Gile G.H."/>
            <person name="Hirakawa Y."/>
            <person name="Hopkins J.F."/>
            <person name="Rensing S.A."/>
            <person name="Schmutz J."/>
            <person name="Symeonidi A."/>
            <person name="Elias M."/>
            <person name="Eveleigh R.J."/>
            <person name="Herman E.K."/>
            <person name="Klute M.J."/>
            <person name="Nakayama T."/>
            <person name="Obornik M."/>
            <person name="Reyes-Prieto A."/>
            <person name="Armbrust E.V."/>
            <person name="Aves S.J."/>
            <person name="Beiko R.G."/>
            <person name="Coutinho P."/>
            <person name="Dacks J.B."/>
            <person name="Durnford D.G."/>
            <person name="Fast N.M."/>
            <person name="Green B.R."/>
            <person name="Grisdale C."/>
            <person name="Hempe F."/>
            <person name="Henrissat B."/>
            <person name="Hoppner M.P."/>
            <person name="Ishida K.-I."/>
            <person name="Kim E."/>
            <person name="Koreny L."/>
            <person name="Kroth P.G."/>
            <person name="Liu Y."/>
            <person name="Malik S.-B."/>
            <person name="Maier U.G."/>
            <person name="McRose D."/>
            <person name="Mock T."/>
            <person name="Neilson J.A."/>
            <person name="Onodera N.T."/>
            <person name="Poole A.M."/>
            <person name="Pritham E.J."/>
            <person name="Richards T.A."/>
            <person name="Rocap G."/>
            <person name="Roy S.W."/>
            <person name="Sarai C."/>
            <person name="Schaack S."/>
            <person name="Shirato S."/>
            <person name="Slamovits C.H."/>
            <person name="Spencer D.F."/>
            <person name="Suzuki S."/>
            <person name="Worden A.Z."/>
            <person name="Zauner S."/>
            <person name="Barry K."/>
            <person name="Bell C."/>
            <person name="Bharti A.K."/>
            <person name="Crow J.A."/>
            <person name="Grimwood J."/>
            <person name="Kramer R."/>
            <person name="Lindquist E."/>
            <person name="Lucas S."/>
            <person name="Salamov A."/>
            <person name="McFadden G.I."/>
            <person name="Lane C.E."/>
            <person name="Keeling P.J."/>
            <person name="Gray M.W."/>
            <person name="Grigoriev I.V."/>
            <person name="Archibald J.M."/>
        </authorList>
    </citation>
    <scope>NUCLEOTIDE SEQUENCE</scope>
    <source>
        <strain evidence="3">CCMP2712</strain>
    </source>
</reference>
<evidence type="ECO:0000313" key="1">
    <source>
        <dbReference type="EMBL" id="EKX49996.1"/>
    </source>
</evidence>
<dbReference type="HOGENOM" id="CLU_2693009_0_0_1"/>
<dbReference type="KEGG" id="gtt:GUITHDRAFT_104393"/>
<proteinExistence type="predicted"/>
<dbReference type="Proteomes" id="UP000011087">
    <property type="component" value="Unassembled WGS sequence"/>
</dbReference>